<sequence>MIMTAGPPQSEKAPRARRLVPASAAVLIYTMVMAGRNLTVPLYDLWASKFAFGPVTTTLVFIAYVIGVVGMLLVADSLSDASGRRPVLTPALTLTAVSTLGFALANGLTVLVFSRVLSSAATGLITATATSSIVEIVPGRTTAAVPATAA</sequence>
<reference evidence="9 10" key="1">
    <citation type="submission" date="2024-06" db="EMBL/GenBank/DDBJ databases">
        <title>The Natural Products Discovery Center: Release of the First 8490 Sequenced Strains for Exploring Actinobacteria Biosynthetic Diversity.</title>
        <authorList>
            <person name="Kalkreuter E."/>
            <person name="Kautsar S.A."/>
            <person name="Yang D."/>
            <person name="Bader C.D."/>
            <person name="Teijaro C.N."/>
            <person name="Fluegel L."/>
            <person name="Davis C.M."/>
            <person name="Simpson J.R."/>
            <person name="Lauterbach L."/>
            <person name="Steele A.D."/>
            <person name="Gui C."/>
            <person name="Meng S."/>
            <person name="Li G."/>
            <person name="Viehrig K."/>
            <person name="Ye F."/>
            <person name="Su P."/>
            <person name="Kiefer A.F."/>
            <person name="Nichols A."/>
            <person name="Cepeda A.J."/>
            <person name="Yan W."/>
            <person name="Fan B."/>
            <person name="Jiang Y."/>
            <person name="Adhikari A."/>
            <person name="Zheng C.-J."/>
            <person name="Schuster L."/>
            <person name="Cowan T.M."/>
            <person name="Smanski M.J."/>
            <person name="Chevrette M.G."/>
            <person name="De Carvalho L.P.S."/>
            <person name="Shen B."/>
        </authorList>
    </citation>
    <scope>NUCLEOTIDE SEQUENCE [LARGE SCALE GENOMIC DNA]</scope>
    <source>
        <strain evidence="9 10">NPDC000634</strain>
    </source>
</reference>
<evidence type="ECO:0000256" key="2">
    <source>
        <dbReference type="ARBA" id="ARBA00022448"/>
    </source>
</evidence>
<evidence type="ECO:0000256" key="1">
    <source>
        <dbReference type="ARBA" id="ARBA00004651"/>
    </source>
</evidence>
<dbReference type="Proteomes" id="UP001458415">
    <property type="component" value="Unassembled WGS sequence"/>
</dbReference>
<evidence type="ECO:0000256" key="5">
    <source>
        <dbReference type="ARBA" id="ARBA00022989"/>
    </source>
</evidence>
<keyword evidence="2" id="KW-0813">Transport</keyword>
<evidence type="ECO:0000313" key="10">
    <source>
        <dbReference type="Proteomes" id="UP001458415"/>
    </source>
</evidence>
<dbReference type="InterPro" id="IPR020846">
    <property type="entry name" value="MFS_dom"/>
</dbReference>
<proteinExistence type="predicted"/>
<feature type="transmembrane region" description="Helical" evidence="7">
    <location>
        <begin position="87"/>
        <end position="113"/>
    </location>
</feature>
<dbReference type="PANTHER" id="PTHR23517">
    <property type="entry name" value="RESISTANCE PROTEIN MDTM, PUTATIVE-RELATED-RELATED"/>
    <property type="match status" value="1"/>
</dbReference>
<evidence type="ECO:0000256" key="4">
    <source>
        <dbReference type="ARBA" id="ARBA00022692"/>
    </source>
</evidence>
<evidence type="ECO:0000313" key="9">
    <source>
        <dbReference type="EMBL" id="MER6978738.1"/>
    </source>
</evidence>
<gene>
    <name evidence="9" type="ORF">ABT317_17460</name>
</gene>
<dbReference type="InterPro" id="IPR050171">
    <property type="entry name" value="MFS_Transporters"/>
</dbReference>
<feature type="domain" description="Major facilitator superfamily (MFS) profile" evidence="8">
    <location>
        <begin position="1"/>
        <end position="150"/>
    </location>
</feature>
<keyword evidence="5 7" id="KW-1133">Transmembrane helix</keyword>
<keyword evidence="4 7" id="KW-0812">Transmembrane</keyword>
<evidence type="ECO:0000256" key="6">
    <source>
        <dbReference type="ARBA" id="ARBA00023136"/>
    </source>
</evidence>
<accession>A0ABV1W4P6</accession>
<protein>
    <submittedName>
        <fullName evidence="9">MFS transporter</fullName>
    </submittedName>
</protein>
<dbReference type="Pfam" id="PF07690">
    <property type="entry name" value="MFS_1"/>
    <property type="match status" value="1"/>
</dbReference>
<dbReference type="SUPFAM" id="SSF103473">
    <property type="entry name" value="MFS general substrate transporter"/>
    <property type="match status" value="1"/>
</dbReference>
<name>A0ABV1W4P6_9ACTN</name>
<evidence type="ECO:0000259" key="8">
    <source>
        <dbReference type="PROSITE" id="PS50850"/>
    </source>
</evidence>
<keyword evidence="3" id="KW-1003">Cell membrane</keyword>
<dbReference type="PANTHER" id="PTHR23517:SF13">
    <property type="entry name" value="MAJOR FACILITATOR SUPERFAMILY MFS_1"/>
    <property type="match status" value="1"/>
</dbReference>
<feature type="transmembrane region" description="Helical" evidence="7">
    <location>
        <begin position="50"/>
        <end position="75"/>
    </location>
</feature>
<comment type="caution">
    <text evidence="9">The sequence shown here is derived from an EMBL/GenBank/DDBJ whole genome shotgun (WGS) entry which is preliminary data.</text>
</comment>
<keyword evidence="10" id="KW-1185">Reference proteome</keyword>
<dbReference type="Gene3D" id="1.20.1250.20">
    <property type="entry name" value="MFS general substrate transporter like domains"/>
    <property type="match status" value="1"/>
</dbReference>
<dbReference type="InterPro" id="IPR036259">
    <property type="entry name" value="MFS_trans_sf"/>
</dbReference>
<dbReference type="InterPro" id="IPR011701">
    <property type="entry name" value="MFS"/>
</dbReference>
<feature type="non-terminal residue" evidence="9">
    <location>
        <position position="150"/>
    </location>
</feature>
<dbReference type="PROSITE" id="PS50850">
    <property type="entry name" value="MFS"/>
    <property type="match status" value="1"/>
</dbReference>
<evidence type="ECO:0000256" key="3">
    <source>
        <dbReference type="ARBA" id="ARBA00022475"/>
    </source>
</evidence>
<keyword evidence="6 7" id="KW-0472">Membrane</keyword>
<dbReference type="EMBL" id="JBEPCU010000269">
    <property type="protein sequence ID" value="MER6978738.1"/>
    <property type="molecule type" value="Genomic_DNA"/>
</dbReference>
<comment type="subcellular location">
    <subcellularLocation>
        <location evidence="1">Cell membrane</location>
        <topology evidence="1">Multi-pass membrane protein</topology>
    </subcellularLocation>
</comment>
<organism evidence="9 10">
    <name type="scientific">Streptomyces carpinensis</name>
    <dbReference type="NCBI Taxonomy" id="66369"/>
    <lineage>
        <taxon>Bacteria</taxon>
        <taxon>Bacillati</taxon>
        <taxon>Actinomycetota</taxon>
        <taxon>Actinomycetes</taxon>
        <taxon>Kitasatosporales</taxon>
        <taxon>Streptomycetaceae</taxon>
        <taxon>Streptomyces</taxon>
    </lineage>
</organism>
<evidence type="ECO:0000256" key="7">
    <source>
        <dbReference type="SAM" id="Phobius"/>
    </source>
</evidence>